<feature type="transmembrane region" description="Helical" evidence="5">
    <location>
        <begin position="12"/>
        <end position="38"/>
    </location>
</feature>
<dbReference type="Proteomes" id="UP000308121">
    <property type="component" value="Unassembled WGS sequence"/>
</dbReference>
<gene>
    <name evidence="6" type="ORF">FA014_10755</name>
</gene>
<dbReference type="InterPro" id="IPR034804">
    <property type="entry name" value="SQR/QFR_C/D"/>
</dbReference>
<evidence type="ECO:0000313" key="7">
    <source>
        <dbReference type="Proteomes" id="UP000308121"/>
    </source>
</evidence>
<comment type="caution">
    <text evidence="6">The sequence shown here is derived from an EMBL/GenBank/DDBJ whole genome shotgun (WGS) entry which is preliminary data.</text>
</comment>
<dbReference type="RefSeq" id="WP_154729682.1">
    <property type="nucleotide sequence ID" value="NZ_SZYE01000077.1"/>
</dbReference>
<dbReference type="Gene3D" id="1.20.1300.10">
    <property type="entry name" value="Fumarate reductase/succinate dehydrogenase, transmembrane subunit"/>
    <property type="match status" value="1"/>
</dbReference>
<feature type="transmembrane region" description="Helical" evidence="5">
    <location>
        <begin position="58"/>
        <end position="76"/>
    </location>
</feature>
<dbReference type="OrthoDB" id="9804636at2"/>
<keyword evidence="3 5" id="KW-1133">Transmembrane helix</keyword>
<protein>
    <submittedName>
        <fullName evidence="6">Fumarate reductase subunit D</fullName>
    </submittedName>
</protein>
<dbReference type="SUPFAM" id="SSF81343">
    <property type="entry name" value="Fumarate reductase respiratory complex transmembrane subunits"/>
    <property type="match status" value="1"/>
</dbReference>
<keyword evidence="1" id="KW-1003">Cell membrane</keyword>
<dbReference type="AlphaFoldDB" id="A0A7Z8JYN2"/>
<feature type="transmembrane region" description="Helical" evidence="5">
    <location>
        <begin position="96"/>
        <end position="115"/>
    </location>
</feature>
<evidence type="ECO:0000256" key="2">
    <source>
        <dbReference type="ARBA" id="ARBA00022692"/>
    </source>
</evidence>
<evidence type="ECO:0000256" key="3">
    <source>
        <dbReference type="ARBA" id="ARBA00022989"/>
    </source>
</evidence>
<dbReference type="GO" id="GO:0006106">
    <property type="term" value="P:fumarate metabolic process"/>
    <property type="evidence" value="ECO:0007669"/>
    <property type="project" value="InterPro"/>
</dbReference>
<dbReference type="EMBL" id="SZYE01000077">
    <property type="protein sequence ID" value="TKR23533.1"/>
    <property type="molecule type" value="Genomic_DNA"/>
</dbReference>
<keyword evidence="4 5" id="KW-0472">Membrane</keyword>
<evidence type="ECO:0000256" key="4">
    <source>
        <dbReference type="ARBA" id="ARBA00023136"/>
    </source>
</evidence>
<reference evidence="6 7" key="1">
    <citation type="submission" date="2019-05" db="EMBL/GenBank/DDBJ databases">
        <title>Genome sequence of Cellulomonas hominis strain CS1.</title>
        <authorList>
            <person name="Belmont J."/>
            <person name="Maclea K.S."/>
        </authorList>
    </citation>
    <scope>NUCLEOTIDE SEQUENCE [LARGE SCALE GENOMIC DNA]</scope>
    <source>
        <strain evidence="6 7">CS1</strain>
    </source>
</reference>
<organism evidence="6 7">
    <name type="scientific">Cellulomonas hominis</name>
    <dbReference type="NCBI Taxonomy" id="156981"/>
    <lineage>
        <taxon>Bacteria</taxon>
        <taxon>Bacillati</taxon>
        <taxon>Actinomycetota</taxon>
        <taxon>Actinomycetes</taxon>
        <taxon>Micrococcales</taxon>
        <taxon>Cellulomonadaceae</taxon>
        <taxon>Cellulomonas</taxon>
    </lineage>
</organism>
<dbReference type="NCBIfam" id="NF003977">
    <property type="entry name" value="PRK05470.1-1"/>
    <property type="match status" value="1"/>
</dbReference>
<dbReference type="Pfam" id="PF02313">
    <property type="entry name" value="Fumarate_red_D"/>
    <property type="match status" value="1"/>
</dbReference>
<sequence length="119" mass="12736">MRRWEGRTNEPLLWALFGGGGMLAVFTMPVLVVVFGLLVPFGVFGEPAAVHARVAGFVTHPLGALAVCVALGLVLWHCCHRTWHALRDLGLHPPEVVRAGIYGIALLTPAITYALCLAA</sequence>
<evidence type="ECO:0000256" key="1">
    <source>
        <dbReference type="ARBA" id="ARBA00022475"/>
    </source>
</evidence>
<proteinExistence type="predicted"/>
<keyword evidence="2 5" id="KW-0812">Transmembrane</keyword>
<name>A0A7Z8JYN2_9CELL</name>
<dbReference type="GO" id="GO:0016020">
    <property type="term" value="C:membrane"/>
    <property type="evidence" value="ECO:0007669"/>
    <property type="project" value="InterPro"/>
</dbReference>
<accession>A0A7Z8JYN2</accession>
<evidence type="ECO:0000256" key="5">
    <source>
        <dbReference type="SAM" id="Phobius"/>
    </source>
</evidence>
<evidence type="ECO:0000313" key="6">
    <source>
        <dbReference type="EMBL" id="TKR23533.1"/>
    </source>
</evidence>
<dbReference type="InterPro" id="IPR003418">
    <property type="entry name" value="Fumarate_red_D"/>
</dbReference>